<keyword evidence="1" id="KW-0805">Transcription regulation</keyword>
<dbReference type="SMART" id="SM00420">
    <property type="entry name" value="HTH_DEOR"/>
    <property type="match status" value="1"/>
</dbReference>
<dbReference type="Proteomes" id="UP001165263">
    <property type="component" value="Unassembled WGS sequence"/>
</dbReference>
<dbReference type="PANTHER" id="PTHR30363">
    <property type="entry name" value="HTH-TYPE TRANSCRIPTIONAL REGULATOR SRLR-RELATED"/>
    <property type="match status" value="1"/>
</dbReference>
<dbReference type="Pfam" id="PF08220">
    <property type="entry name" value="HTH_DeoR"/>
    <property type="match status" value="1"/>
</dbReference>
<dbReference type="InterPro" id="IPR037171">
    <property type="entry name" value="NagB/RpiA_transferase-like"/>
</dbReference>
<evidence type="ECO:0000256" key="3">
    <source>
        <dbReference type="ARBA" id="ARBA00023163"/>
    </source>
</evidence>
<dbReference type="SUPFAM" id="SSF100950">
    <property type="entry name" value="NagB/RpiA/CoA transferase-like"/>
    <property type="match status" value="1"/>
</dbReference>
<keyword evidence="6" id="KW-1185">Reference proteome</keyword>
<dbReference type="Pfam" id="PF00455">
    <property type="entry name" value="DeoRC"/>
    <property type="match status" value="1"/>
</dbReference>
<dbReference type="SUPFAM" id="SSF46785">
    <property type="entry name" value="Winged helix' DNA-binding domain"/>
    <property type="match status" value="1"/>
</dbReference>
<dbReference type="RefSeq" id="WP_259449231.1">
    <property type="nucleotide sequence ID" value="NZ_CP119520.1"/>
</dbReference>
<name>A0ABT2BYI6_9BURK</name>
<keyword evidence="2 5" id="KW-0238">DNA-binding</keyword>
<dbReference type="InterPro" id="IPR050313">
    <property type="entry name" value="Carb_Metab_HTH_regulators"/>
</dbReference>
<feature type="domain" description="HTH deoR-type" evidence="4">
    <location>
        <begin position="3"/>
        <end position="58"/>
    </location>
</feature>
<dbReference type="InterPro" id="IPR036390">
    <property type="entry name" value="WH_DNA-bd_sf"/>
</dbReference>
<dbReference type="PANTHER" id="PTHR30363:SF55">
    <property type="entry name" value="HTH-TYPE TRANSCRIPTIONAL REGULATOR ULAR"/>
    <property type="match status" value="1"/>
</dbReference>
<dbReference type="PRINTS" id="PR00037">
    <property type="entry name" value="HTHLACR"/>
</dbReference>
<dbReference type="InterPro" id="IPR036388">
    <property type="entry name" value="WH-like_DNA-bd_sf"/>
</dbReference>
<organism evidence="5 6">
    <name type="scientific">Telluria mixta</name>
    <dbReference type="NCBI Taxonomy" id="34071"/>
    <lineage>
        <taxon>Bacteria</taxon>
        <taxon>Pseudomonadati</taxon>
        <taxon>Pseudomonadota</taxon>
        <taxon>Betaproteobacteria</taxon>
        <taxon>Burkholderiales</taxon>
        <taxon>Oxalobacteraceae</taxon>
        <taxon>Telluria group</taxon>
        <taxon>Telluria</taxon>
    </lineage>
</organism>
<proteinExistence type="predicted"/>
<gene>
    <name evidence="5" type="ORF">NX786_12280</name>
</gene>
<accession>A0ABT2BYI6</accession>
<dbReference type="InterPro" id="IPR001034">
    <property type="entry name" value="DeoR_HTH"/>
</dbReference>
<dbReference type="SMART" id="SM01134">
    <property type="entry name" value="DeoRC"/>
    <property type="match status" value="1"/>
</dbReference>
<dbReference type="InterPro" id="IPR018356">
    <property type="entry name" value="Tscrpt_reg_HTH_DeoR_CS"/>
</dbReference>
<dbReference type="PROSITE" id="PS00894">
    <property type="entry name" value="HTH_DEOR_1"/>
    <property type="match status" value="1"/>
</dbReference>
<dbReference type="GO" id="GO:0003677">
    <property type="term" value="F:DNA binding"/>
    <property type="evidence" value="ECO:0007669"/>
    <property type="project" value="UniProtKB-KW"/>
</dbReference>
<dbReference type="PROSITE" id="PS51000">
    <property type="entry name" value="HTH_DEOR_2"/>
    <property type="match status" value="1"/>
</dbReference>
<keyword evidence="3" id="KW-0804">Transcription</keyword>
<comment type="caution">
    <text evidence="5">The sequence shown here is derived from an EMBL/GenBank/DDBJ whole genome shotgun (WGS) entry which is preliminary data.</text>
</comment>
<reference evidence="5" key="1">
    <citation type="submission" date="2022-08" db="EMBL/GenBank/DDBJ databases">
        <title>Reclassification of Massilia species as members of the genera Telluria, Duganella, Pseudoduganella, Mokoshia gen. nov. and Zemynaea gen. nov. using orthogonal and non-orthogonal genome-based approaches.</title>
        <authorList>
            <person name="Bowman J.P."/>
        </authorList>
    </citation>
    <scope>NUCLEOTIDE SEQUENCE</scope>
    <source>
        <strain evidence="5">LMG 11547</strain>
    </source>
</reference>
<protein>
    <submittedName>
        <fullName evidence="5">DeoR/GlpR family DNA-binding transcription regulator</fullName>
    </submittedName>
</protein>
<dbReference type="InterPro" id="IPR014036">
    <property type="entry name" value="DeoR-like_C"/>
</dbReference>
<dbReference type="EMBL" id="JANUHC010000004">
    <property type="protein sequence ID" value="MCS0630111.1"/>
    <property type="molecule type" value="Genomic_DNA"/>
</dbReference>
<evidence type="ECO:0000313" key="5">
    <source>
        <dbReference type="EMBL" id="MCS0630111.1"/>
    </source>
</evidence>
<evidence type="ECO:0000256" key="2">
    <source>
        <dbReference type="ARBA" id="ARBA00023125"/>
    </source>
</evidence>
<dbReference type="Gene3D" id="1.10.10.10">
    <property type="entry name" value="Winged helix-like DNA-binding domain superfamily/Winged helix DNA-binding domain"/>
    <property type="match status" value="1"/>
</dbReference>
<evidence type="ECO:0000313" key="6">
    <source>
        <dbReference type="Proteomes" id="UP001165263"/>
    </source>
</evidence>
<sequence length="300" mass="33266">MVNHKRRKRLLKLLAEHQTATVQQLVEWLNASPATVRRDISWLAARNLLTRTRGGAENLLPKKRQFPLSSETFQNNIQCYAARKRAIARHAAGMCTDGETIIINGGTTTFMMAEFLADKHLKILTNSFLMAERLLVSSENEIIVPGGKVYREQNVILSPFDNDITQHHYAGKMFMSVYGLSLLGLMEADPLLIQAEKRLISQAEELIVLADSSKFARKAGLILCGLDRVSTVITDTGASDKAVQTLEQYGVKVVTVEPDEVAPNVGAPFFNPQFDLQSAALFHLDGQLDPRLDAQLEAAH</sequence>
<evidence type="ECO:0000259" key="4">
    <source>
        <dbReference type="PROSITE" id="PS51000"/>
    </source>
</evidence>
<evidence type="ECO:0000256" key="1">
    <source>
        <dbReference type="ARBA" id="ARBA00023015"/>
    </source>
</evidence>